<evidence type="ECO:0000313" key="2">
    <source>
        <dbReference type="Proteomes" id="UP000831880"/>
    </source>
</evidence>
<name>A0ABY4GZK6_9BACI</name>
<dbReference type="EMBL" id="CP095074">
    <property type="protein sequence ID" value="UOQ93466.1"/>
    <property type="molecule type" value="Genomic_DNA"/>
</dbReference>
<proteinExistence type="predicted"/>
<gene>
    <name evidence="1" type="ORF">MUO14_00205</name>
</gene>
<evidence type="ECO:0000313" key="1">
    <source>
        <dbReference type="EMBL" id="UOQ93466.1"/>
    </source>
</evidence>
<dbReference type="SUPFAM" id="SSF50685">
    <property type="entry name" value="Barwin-like endoglucanases"/>
    <property type="match status" value="1"/>
</dbReference>
<dbReference type="Gene3D" id="2.40.40.10">
    <property type="entry name" value="RlpA-like domain"/>
    <property type="match status" value="1"/>
</dbReference>
<dbReference type="InterPro" id="IPR036908">
    <property type="entry name" value="RlpA-like_sf"/>
</dbReference>
<dbReference type="Pfam" id="PF13028">
    <property type="entry name" value="DUF3889"/>
    <property type="match status" value="1"/>
</dbReference>
<dbReference type="Proteomes" id="UP000831880">
    <property type="component" value="Chromosome"/>
</dbReference>
<keyword evidence="2" id="KW-1185">Reference proteome</keyword>
<dbReference type="CDD" id="cd22191">
    <property type="entry name" value="DPBB_RlpA_EXP_N-like"/>
    <property type="match status" value="1"/>
</dbReference>
<organism evidence="1 2">
    <name type="scientific">Halobacillus shinanisalinarum</name>
    <dbReference type="NCBI Taxonomy" id="2932258"/>
    <lineage>
        <taxon>Bacteria</taxon>
        <taxon>Bacillati</taxon>
        <taxon>Bacillota</taxon>
        <taxon>Bacilli</taxon>
        <taxon>Bacillales</taxon>
        <taxon>Bacillaceae</taxon>
        <taxon>Halobacillus</taxon>
    </lineage>
</organism>
<protein>
    <submittedName>
        <fullName evidence="1">DUF3889 domain-containing protein</fullName>
    </submittedName>
</protein>
<reference evidence="1 2" key="1">
    <citation type="submission" date="2022-04" db="EMBL/GenBank/DDBJ databases">
        <title>Halobacillus sp. isolated from saltern.</title>
        <authorList>
            <person name="Won M."/>
            <person name="Lee C.-M."/>
            <person name="Woen H.-Y."/>
            <person name="Kwon S.-W."/>
        </authorList>
    </citation>
    <scope>NUCLEOTIDE SEQUENCE [LARGE SCALE GENOMIC DNA]</scope>
    <source>
        <strain evidence="1 2">SSTM10-2</strain>
    </source>
</reference>
<dbReference type="RefSeq" id="WP_244753066.1">
    <property type="nucleotide sequence ID" value="NZ_CP095074.1"/>
</dbReference>
<sequence>MYSNYSYIPHVNQQVNSPYLQHPYYNYSRSYIPYPYYYDRQQPVRGQATWTEGGQVTQCGIPWSENRYMTVAIGENTPYQCGQTLKITNLSNQREVLVTIVDKVPGYPPNKVNLHRKAFETLGANLDLGVINVEITPSPELEQEKWGKYLLELTQTAYPGYNVTEYNTIGKTQVSPTQTKETYQYILQSPQERIKVQGNVVYNPTTDRVISFDIKEV</sequence>
<dbReference type="Gene3D" id="3.10.450.390">
    <property type="entry name" value="Protein of unknown function DUF3889"/>
    <property type="match status" value="1"/>
</dbReference>
<dbReference type="InterPro" id="IPR024987">
    <property type="entry name" value="DUF3889"/>
</dbReference>
<accession>A0ABY4GZK6</accession>